<evidence type="ECO:0000256" key="1">
    <source>
        <dbReference type="ARBA" id="ARBA00005772"/>
    </source>
</evidence>
<comment type="similarity">
    <text evidence="1">Belongs to the CRISPR-associated Csm4 family.</text>
</comment>
<dbReference type="EMBL" id="DQWQ01000154">
    <property type="protein sequence ID" value="HDD35834.1"/>
    <property type="molecule type" value="Genomic_DNA"/>
</dbReference>
<reference evidence="5" key="1">
    <citation type="journal article" date="2020" name="mSystems">
        <title>Genome- and Community-Level Interaction Insights into Carbon Utilization and Element Cycling Functions of Hydrothermarchaeota in Hydrothermal Sediment.</title>
        <authorList>
            <person name="Zhou Z."/>
            <person name="Liu Y."/>
            <person name="Xu W."/>
            <person name="Pan J."/>
            <person name="Luo Z.H."/>
            <person name="Li M."/>
        </authorList>
    </citation>
    <scope>NUCLEOTIDE SEQUENCE [LARGE SCALE GENOMIC DNA]</scope>
    <source>
        <strain evidence="5">HyVt-113</strain>
    </source>
</reference>
<name>A0A7V0IAP8_DESA2</name>
<dbReference type="GO" id="GO:0051607">
    <property type="term" value="P:defense response to virus"/>
    <property type="evidence" value="ECO:0007669"/>
    <property type="project" value="UniProtKB-KW"/>
</dbReference>
<dbReference type="InterPro" id="IPR005510">
    <property type="entry name" value="Csm4"/>
</dbReference>
<organism evidence="5">
    <name type="scientific">Desulfofervidus auxilii</name>
    <dbReference type="NCBI Taxonomy" id="1621989"/>
    <lineage>
        <taxon>Bacteria</taxon>
        <taxon>Pseudomonadati</taxon>
        <taxon>Thermodesulfobacteriota</taxon>
        <taxon>Candidatus Desulfofervidia</taxon>
        <taxon>Candidatus Desulfofervidales</taxon>
        <taxon>Candidatus Desulfofervidaceae</taxon>
        <taxon>Candidatus Desulfofervidus</taxon>
    </lineage>
</organism>
<dbReference type="AlphaFoldDB" id="A0A7V0IAP8"/>
<dbReference type="NCBIfam" id="TIGR01903">
    <property type="entry name" value="cas5_csm4"/>
    <property type="match status" value="1"/>
</dbReference>
<gene>
    <name evidence="5" type="ORF">ENF30_03425</name>
</gene>
<evidence type="ECO:0000256" key="2">
    <source>
        <dbReference type="ARBA" id="ARBA00016109"/>
    </source>
</evidence>
<dbReference type="Proteomes" id="UP000885706">
    <property type="component" value="Unassembled WGS sequence"/>
</dbReference>
<evidence type="ECO:0000313" key="5">
    <source>
        <dbReference type="EMBL" id="HDD35834.1"/>
    </source>
</evidence>
<accession>A0A7V0IAP8</accession>
<comment type="caution">
    <text evidence="5">The sequence shown here is derived from an EMBL/GenBank/DDBJ whole genome shotgun (WGS) entry which is preliminary data.</text>
</comment>
<proteinExistence type="inferred from homology"/>
<keyword evidence="4" id="KW-0051">Antiviral defense</keyword>
<evidence type="ECO:0000256" key="3">
    <source>
        <dbReference type="ARBA" id="ARBA00022884"/>
    </source>
</evidence>
<sequence length="307" mass="35291">MKALKVTINPTSSFASPLMSDTLFGNFCWQFLELYGEKRLQECLKDYPEAPFIVFSDGFPNGYLPKPFLKPEDLGEKTDIKKYKKLRFIKQKTILSLVSNLNERHLFKKFTTEAQETFNHCYKHQRIFKNAINRFSNTVLNLYHTEEDFFDNNFCFDIYLKYNDHLLKKEEVINVLEHIGKIGYGKDASIGKGKFEIKNCEESPAVLQKRDNINAFISLSHSIPDSSIKDGYFKTITKFPKHGGYLAITANPFKNPIILTIPGSVFLVKEIKEVYGQAVNISPNRGNHIHSAFMLPLFVHLEGVSND</sequence>
<evidence type="ECO:0000256" key="4">
    <source>
        <dbReference type="ARBA" id="ARBA00023118"/>
    </source>
</evidence>
<keyword evidence="3" id="KW-0694">RNA-binding</keyword>
<protein>
    <recommendedName>
        <fullName evidence="2">CRISPR system Cms protein Csm4</fullName>
    </recommendedName>
</protein>
<dbReference type="GO" id="GO:0003723">
    <property type="term" value="F:RNA binding"/>
    <property type="evidence" value="ECO:0007669"/>
    <property type="project" value="UniProtKB-KW"/>
</dbReference>